<dbReference type="InterPro" id="IPR025707">
    <property type="entry name" value="DNA_bp_PD1"/>
</dbReference>
<reference evidence="2" key="2">
    <citation type="journal article" date="2021" name="PeerJ">
        <title>Extensive microbial diversity within the chicken gut microbiome revealed by metagenomics and culture.</title>
        <authorList>
            <person name="Gilroy R."/>
            <person name="Ravi A."/>
            <person name="Getino M."/>
            <person name="Pursley I."/>
            <person name="Horton D.L."/>
            <person name="Alikhan N.F."/>
            <person name="Baker D."/>
            <person name="Gharbi K."/>
            <person name="Hall N."/>
            <person name="Watson M."/>
            <person name="Adriaenssens E.M."/>
            <person name="Foster-Nyarko E."/>
            <person name="Jarju S."/>
            <person name="Secka A."/>
            <person name="Antonio M."/>
            <person name="Oren A."/>
            <person name="Chaudhuri R.R."/>
            <person name="La Ragione R."/>
            <person name="Hildebrand F."/>
            <person name="Pallen M.J."/>
        </authorList>
    </citation>
    <scope>NUCLEOTIDE SEQUENCE</scope>
    <source>
        <strain evidence="2">9366</strain>
    </source>
</reference>
<dbReference type="PANTHER" id="PTHR34988:SF1">
    <property type="entry name" value="DNA-BINDING PROTEIN"/>
    <property type="match status" value="1"/>
</dbReference>
<dbReference type="SUPFAM" id="SSF117856">
    <property type="entry name" value="AF0104/ALDC/Ptd012-like"/>
    <property type="match status" value="1"/>
</dbReference>
<dbReference type="EMBL" id="DVNJ01000015">
    <property type="protein sequence ID" value="HIU62701.1"/>
    <property type="molecule type" value="Genomic_DNA"/>
</dbReference>
<dbReference type="Pfam" id="PF03479">
    <property type="entry name" value="PCC"/>
    <property type="match status" value="1"/>
</dbReference>
<reference evidence="2" key="1">
    <citation type="submission" date="2020-10" db="EMBL/GenBank/DDBJ databases">
        <authorList>
            <person name="Gilroy R."/>
        </authorList>
    </citation>
    <scope>NUCLEOTIDE SEQUENCE</scope>
    <source>
        <strain evidence="2">9366</strain>
    </source>
</reference>
<evidence type="ECO:0000313" key="3">
    <source>
        <dbReference type="Proteomes" id="UP000824145"/>
    </source>
</evidence>
<feature type="domain" description="PPC" evidence="1">
    <location>
        <begin position="4"/>
        <end position="139"/>
    </location>
</feature>
<evidence type="ECO:0000259" key="1">
    <source>
        <dbReference type="PROSITE" id="PS51742"/>
    </source>
</evidence>
<organism evidence="2 3">
    <name type="scientific">Candidatus Caccalectryoclostridium excrementigallinarum</name>
    <dbReference type="NCBI Taxonomy" id="2840710"/>
    <lineage>
        <taxon>Bacteria</taxon>
        <taxon>Bacillati</taxon>
        <taxon>Bacillota</taxon>
        <taxon>Clostridia</taxon>
        <taxon>Christensenellales</taxon>
        <taxon>Christensenellaceae</taxon>
        <taxon>Christensenellaceae incertae sedis</taxon>
        <taxon>Candidatus Caccalectryoclostridium</taxon>
    </lineage>
</organism>
<dbReference type="InterPro" id="IPR005175">
    <property type="entry name" value="PPC_dom"/>
</dbReference>
<dbReference type="PROSITE" id="PS51742">
    <property type="entry name" value="PPC"/>
    <property type="match status" value="1"/>
</dbReference>
<dbReference type="CDD" id="cd11378">
    <property type="entry name" value="DUF296"/>
    <property type="match status" value="1"/>
</dbReference>
<keyword evidence="2" id="KW-0238">DNA-binding</keyword>
<dbReference type="Gene3D" id="3.30.1330.80">
    <property type="entry name" value="Hypothetical protein, similar to alpha- acetolactate decarboxylase, domain 2"/>
    <property type="match status" value="1"/>
</dbReference>
<sequence length="139" mass="15239">MQYKKFGGSFFVRLERGEEILSSLAALAEKEDIALGCVSGLGAVDRFTAGVFFPQEKVYRKNDFHGNFEITSLTGTITRMDGKPYLHLHMSAGNEYGKVTGGHLNEAHVSATCEIVVRVVEGSVGRAFSDEIGLNLFEF</sequence>
<dbReference type="PIRSF" id="PIRSF016702">
    <property type="entry name" value="DNA_bp_PD1"/>
    <property type="match status" value="1"/>
</dbReference>
<dbReference type="GO" id="GO:0003677">
    <property type="term" value="F:DNA binding"/>
    <property type="evidence" value="ECO:0007669"/>
    <property type="project" value="UniProtKB-KW"/>
</dbReference>
<name>A0A9D1MM63_9FIRM</name>
<comment type="caution">
    <text evidence="2">The sequence shown here is derived from an EMBL/GenBank/DDBJ whole genome shotgun (WGS) entry which is preliminary data.</text>
</comment>
<dbReference type="Proteomes" id="UP000824145">
    <property type="component" value="Unassembled WGS sequence"/>
</dbReference>
<dbReference type="PANTHER" id="PTHR34988">
    <property type="entry name" value="PROTEIN, PUTATIVE-RELATED"/>
    <property type="match status" value="1"/>
</dbReference>
<accession>A0A9D1MM63</accession>
<gene>
    <name evidence="2" type="ORF">IAB07_02895</name>
</gene>
<protein>
    <submittedName>
        <fullName evidence="2">DNA-binding protein</fullName>
    </submittedName>
</protein>
<evidence type="ECO:0000313" key="2">
    <source>
        <dbReference type="EMBL" id="HIU62701.1"/>
    </source>
</evidence>
<dbReference type="AlphaFoldDB" id="A0A9D1MM63"/>
<proteinExistence type="predicted"/>